<feature type="coiled-coil region" evidence="1">
    <location>
        <begin position="290"/>
        <end position="362"/>
    </location>
</feature>
<reference evidence="3 4" key="1">
    <citation type="submission" date="2017-12" db="EMBL/GenBank/DDBJ databases">
        <title>Hemimetabolous genomes reveal molecular basis of termite eusociality.</title>
        <authorList>
            <person name="Harrison M.C."/>
            <person name="Jongepier E."/>
            <person name="Robertson H.M."/>
            <person name="Arning N."/>
            <person name="Bitard-Feildel T."/>
            <person name="Chao H."/>
            <person name="Childers C.P."/>
            <person name="Dinh H."/>
            <person name="Doddapaneni H."/>
            <person name="Dugan S."/>
            <person name="Gowin J."/>
            <person name="Greiner C."/>
            <person name="Han Y."/>
            <person name="Hu H."/>
            <person name="Hughes D.S.T."/>
            <person name="Huylmans A.-K."/>
            <person name="Kemena C."/>
            <person name="Kremer L.P.M."/>
            <person name="Lee S.L."/>
            <person name="Lopez-Ezquerra A."/>
            <person name="Mallet L."/>
            <person name="Monroy-Kuhn J.M."/>
            <person name="Moser A."/>
            <person name="Murali S.C."/>
            <person name="Muzny D.M."/>
            <person name="Otani S."/>
            <person name="Piulachs M.-D."/>
            <person name="Poelchau M."/>
            <person name="Qu J."/>
            <person name="Schaub F."/>
            <person name="Wada-Katsumata A."/>
            <person name="Worley K.C."/>
            <person name="Xie Q."/>
            <person name="Ylla G."/>
            <person name="Poulsen M."/>
            <person name="Gibbs R.A."/>
            <person name="Schal C."/>
            <person name="Richards S."/>
            <person name="Belles X."/>
            <person name="Korb J."/>
            <person name="Bornberg-Bauer E."/>
        </authorList>
    </citation>
    <scope>NUCLEOTIDE SEQUENCE [LARGE SCALE GENOMIC DNA]</scope>
    <source>
        <tissue evidence="3">Whole body</tissue>
    </source>
</reference>
<evidence type="ECO:0000256" key="2">
    <source>
        <dbReference type="SAM" id="MobiDB-lite"/>
    </source>
</evidence>
<feature type="coiled-coil region" evidence="1">
    <location>
        <begin position="837"/>
        <end position="920"/>
    </location>
</feature>
<accession>A0A2J7PZL8</accession>
<feature type="coiled-coil region" evidence="1">
    <location>
        <begin position="968"/>
        <end position="1104"/>
    </location>
</feature>
<feature type="coiled-coil region" evidence="1">
    <location>
        <begin position="388"/>
        <end position="516"/>
    </location>
</feature>
<name>A0A2J7PZL8_9NEOP</name>
<dbReference type="STRING" id="105785.A0A2J7PZL8"/>
<keyword evidence="4" id="KW-1185">Reference proteome</keyword>
<dbReference type="OrthoDB" id="2436455at2759"/>
<feature type="coiled-coil region" evidence="1">
    <location>
        <begin position="638"/>
        <end position="756"/>
    </location>
</feature>
<evidence type="ECO:0000256" key="1">
    <source>
        <dbReference type="SAM" id="Coils"/>
    </source>
</evidence>
<comment type="caution">
    <text evidence="3">The sequence shown here is derived from an EMBL/GenBank/DDBJ whole genome shotgun (WGS) entry which is preliminary data.</text>
</comment>
<feature type="coiled-coil region" evidence="1">
    <location>
        <begin position="2077"/>
        <end position="2125"/>
    </location>
</feature>
<dbReference type="EMBL" id="NEVH01020333">
    <property type="protein sequence ID" value="PNF21784.1"/>
    <property type="molecule type" value="Genomic_DNA"/>
</dbReference>
<feature type="coiled-coil region" evidence="1">
    <location>
        <begin position="2186"/>
        <end position="2281"/>
    </location>
</feature>
<evidence type="ECO:0000313" key="3">
    <source>
        <dbReference type="EMBL" id="PNF21784.1"/>
    </source>
</evidence>
<feature type="coiled-coil region" evidence="1">
    <location>
        <begin position="187"/>
        <end position="249"/>
    </location>
</feature>
<feature type="coiled-coil region" evidence="1">
    <location>
        <begin position="1660"/>
        <end position="1809"/>
    </location>
</feature>
<gene>
    <name evidence="3" type="ORF">B7P43_G08443</name>
</gene>
<dbReference type="SUPFAM" id="SSF116907">
    <property type="entry name" value="Hook domain"/>
    <property type="match status" value="1"/>
</dbReference>
<protein>
    <submittedName>
        <fullName evidence="3">Uncharacterized protein</fullName>
    </submittedName>
</protein>
<dbReference type="InParanoid" id="A0A2J7PZL8"/>
<dbReference type="Proteomes" id="UP000235965">
    <property type="component" value="Unassembled WGS sequence"/>
</dbReference>
<organism evidence="3 4">
    <name type="scientific">Cryptotermes secundus</name>
    <dbReference type="NCBI Taxonomy" id="105785"/>
    <lineage>
        <taxon>Eukaryota</taxon>
        <taxon>Metazoa</taxon>
        <taxon>Ecdysozoa</taxon>
        <taxon>Arthropoda</taxon>
        <taxon>Hexapoda</taxon>
        <taxon>Insecta</taxon>
        <taxon>Pterygota</taxon>
        <taxon>Neoptera</taxon>
        <taxon>Polyneoptera</taxon>
        <taxon>Dictyoptera</taxon>
        <taxon>Blattodea</taxon>
        <taxon>Blattoidea</taxon>
        <taxon>Termitoidae</taxon>
        <taxon>Kalotermitidae</taxon>
        <taxon>Cryptotermitinae</taxon>
        <taxon>Cryptotermes</taxon>
    </lineage>
</organism>
<sequence>MCDYFKTWQNVLVQWVNCLALEEKPIQQVTELGDCRFFHSLLSFISHRAKHGINTDQAEEAITSFLKCEYPNYCLETESREVEEIEITYITSLLLLHCVLKSENKRIMDHMYSLDHETQVYIKNFFEIMLQYDGNVTRSALKHAINEYASSMSPKSAEKGHRFSESPLIGFSTPRRPPIRDVVESPLAQKLKQLSEQRAVIKRLNNELEVEQLEKVELQEELRQQREKNKKLTKQLIDKRDEIKKLREEWLFSDSESHEKAGCSKSCQETLLKNQIRSLESYISSVHGDMDSLRSERDLLQQRMYKAEHQYNVLHKKSQEYEEQCEKLQQDVIEKEIELAQVKELCSELQSHVQELKQIRDTSVEEDITNPVCKSPENLGQAVVDLQLREKEEENKAISEQLKRMIMKGEKMTKHIHDLELSLEAANQEAESLKMSNFELERKVSKIADLQHELEESERKLNSTSVELDHLSQEHILHEKELADLQDLLACRDKELSDLHEAATSLTSDLAKLQDQFLETQKVLTAKMELVTMLECETRETQKQLKCTSEEVAAIKLENVEIQGNLDCIAQQLEENVKLVEGILVSGDYTPEDADQLKGDGTEGFLSTLSVDVKAKVRRLNLLLAELDAKNLKSLYEKSNLESACKQLNDSIIKLREEISELEDKERNHLQERSVLKECLQRADENISVLQTKVSEYSLKIEDLNSLLEDKRAAVEQLERIKQSLSDKSEKLEKLNKEKAEKLQKIETELSEIMHDKLLLQGLYQKTKEFAEEQTKTVNMLNCKVAKFETEIQGMVRERDCCNNNLQNIICKLQEFQASKDSFEQIYGYEVQENEPTEKLNCLLNRLKDKFNELEDRATLTDEELESLKRKLAEMIKNRDTLKLQYDTESQEKAEQIELLNQHMKNLEITTAKLEEEKKVIFGELECVKLKFSETVIGNNVQIQKLNESVLEKEVYISSLQTTVENEVMRLQHEKEAINNTLEIEKTKLLEVTLDRDEIKMLYEKQNEEYKIEFANLSDKLTSLASEIEAIEQGKMAAQNELQCKTNEWSDIKRSYETLLEEMKRLETTNGKQLEQLKISMERIEDLAREKKVVSEELDTARSELSKEKHCKELLSEELTDKNSNLISVVQDLDKLRGVVRILEEERNQLQSTVQHLTSELMAVETSKDQLMQQYNTLETERENILAIRMELEMKVDNLEKEMFSINNELCAARSSLLLYKEQQEKLIVHHNKEIEEKEETIMQLMEKINVLQDEINSLQGERKDLHTQCHEAKLEVTELKTCKEHLIQLCNEVKVENEALELTKISLDKKIDDLLHEMNSIIEEQESVRASMLALQESKASLLEQHSKELQEREQKIDKLLTDKAAIQNILDQTTEERDILNKNLQLTKSELLEIKRNQDELLQVHTKQIQKTEENIMIAHRNAVEVKTVLLKKVKEVEDERDMERKSHAKMEQLLNEEKENVELILTQMNQLMSEKRTVSQLCSDIKDNVSSLCMAVAAYQDQNINGKEEGQKCDIQKVVISTSEHLDGMKEESEGCETDPLHVVCESRKNLSAKPWNLDLVKGCTDKLTSNGNETANESTFLEYSSELLNNQNICMEVQAFPPEAKSTAMEIKESELQINHEEDVYADFSEVVNKLKDLNAEFISARGEIMGILKSNNNLKNELSVIENRYNDVAQKYADLTCTIGILNSENEKLLKNIEELGNLKSLLEINERTLTIEHSSKVELKAEKDALEEAYGALKDDFLKLNKGNESLNVTMNAMNDQMSNLLKQNSELNEKLQKYEMSHQKYEEECQKLVRIREEIELELNKILNSETTLKQNMSEFQRSLKDINYKFENLVVSTAIGGSELRVIDCQRTELEELLMLMNDECDDISHNILNCTYDMLIQTEQSIENQCFLLGISVPLRTEEPAETLLNLNRRSESDVIGDTVTEKKKTWQHQELHDLQTQISTLISGIKIAMKKCTSVDAQCEQIMKTCNTKTGNEHILYDRGAFGNVGGLSFVDRTNRIKDILTKLHGSQKNQAELEMVEDGRNPEDLLEIDSGAKGVMLTTEEEVQKEHDKKRSSQHCAMLKMRLILEQNLDQKTKEVEHLNKQNKSLQDMLQEEQNSRAEMEKNFNELRSLHTALSNDKEVVCKLKAVEEEKCLQLQLELQKNSDIKQAYEALLEVNYKLQSDNDDMKTKMDEKFKAIRQEYEKKLDRLKAKMKVLYEEEIQKKTQTSKQENEHLQAVCRLYKEKIASYENDVGIMKSQMWEIGDKLLMSEREKKRLEEELSKQQILLRCIGKQDDFLESREISSNIEKGRKIVGSSREMHTMDVIDESITYVRRKKSVPRSLPSGMGAMFDPEDEEGEVFNTTNLADLKAGRCVPQGYKGRVSELQYRNSLCPPHLKSSYPAETQFHDPREYRDEDLKLGCAVELDQCDTLSTSMLLPSEKQRKKDRGQTSYKKPGPPTPGKNGGRLFVQGMEVLTPRAPLRESNDGACVRKVSTPSRLKSLFTNKNRRDENTPVTPRGRRLSNIFRRQVKNHQ</sequence>
<evidence type="ECO:0000313" key="4">
    <source>
        <dbReference type="Proteomes" id="UP000235965"/>
    </source>
</evidence>
<feature type="coiled-coil region" evidence="1">
    <location>
        <begin position="1133"/>
        <end position="1477"/>
    </location>
</feature>
<keyword evidence="1" id="KW-0175">Coiled coil</keyword>
<proteinExistence type="predicted"/>
<dbReference type="FunCoup" id="A0A2J7PZL8">
    <property type="interactions" value="98"/>
</dbReference>
<feature type="region of interest" description="Disordered" evidence="2">
    <location>
        <begin position="2429"/>
        <end position="2460"/>
    </location>
</feature>